<reference evidence="2" key="1">
    <citation type="journal article" date="2020" name="Mol. Plant Microbe Interact.">
        <title>Genome Sequence of the Biocontrol Agent Coniothyrium minitans strain Conio (IMI 134523).</title>
        <authorList>
            <person name="Patel D."/>
            <person name="Shittu T.A."/>
            <person name="Baroncelli R."/>
            <person name="Muthumeenakshi S."/>
            <person name="Osborne T.H."/>
            <person name="Janganan T.K."/>
            <person name="Sreenivasaprasad S."/>
        </authorList>
    </citation>
    <scope>NUCLEOTIDE SEQUENCE</scope>
    <source>
        <strain evidence="2">Conio</strain>
    </source>
</reference>
<dbReference type="EMBL" id="WJXW01000017">
    <property type="protein sequence ID" value="KAF9728999.1"/>
    <property type="molecule type" value="Genomic_DNA"/>
</dbReference>
<proteinExistence type="predicted"/>
<evidence type="ECO:0000313" key="2">
    <source>
        <dbReference type="EMBL" id="KAF9728999.1"/>
    </source>
</evidence>
<feature type="region of interest" description="Disordered" evidence="1">
    <location>
        <begin position="136"/>
        <end position="180"/>
    </location>
</feature>
<dbReference type="Proteomes" id="UP000756921">
    <property type="component" value="Unassembled WGS sequence"/>
</dbReference>
<accession>A0A9P6G4X1</accession>
<gene>
    <name evidence="2" type="ORF">PMIN01_12689</name>
</gene>
<feature type="compositionally biased region" description="Basic and acidic residues" evidence="1">
    <location>
        <begin position="79"/>
        <end position="88"/>
    </location>
</feature>
<protein>
    <submittedName>
        <fullName evidence="2">Uncharacterized protein</fullName>
    </submittedName>
</protein>
<dbReference type="AlphaFoldDB" id="A0A9P6G4X1"/>
<feature type="compositionally biased region" description="Basic residues" evidence="1">
    <location>
        <begin position="141"/>
        <end position="155"/>
    </location>
</feature>
<comment type="caution">
    <text evidence="2">The sequence shown here is derived from an EMBL/GenBank/DDBJ whole genome shotgun (WGS) entry which is preliminary data.</text>
</comment>
<feature type="compositionally biased region" description="Basic residues" evidence="1">
    <location>
        <begin position="165"/>
        <end position="180"/>
    </location>
</feature>
<evidence type="ECO:0000256" key="1">
    <source>
        <dbReference type="SAM" id="MobiDB-lite"/>
    </source>
</evidence>
<feature type="region of interest" description="Disordered" evidence="1">
    <location>
        <begin position="69"/>
        <end position="118"/>
    </location>
</feature>
<name>A0A9P6G4X1_9PLEO</name>
<evidence type="ECO:0000313" key="3">
    <source>
        <dbReference type="Proteomes" id="UP000756921"/>
    </source>
</evidence>
<sequence length="180" mass="19233">MRNLPPEVHGLDGVAVTSLSVPAAAAGRVGGAWWVADDPGTGRAGSWDWELGSGKWELVVVAAKWAQGAKPTDSLPGEWPREPPRESPGESPGQSPSPPTQSPAARTHSFFNSIPPDAGASAPTFSSLTYLSTVYEDGSHSTRRSHVARISHSTRHAGASAPTLTRRRKRIERHRHRNPA</sequence>
<keyword evidence="3" id="KW-1185">Reference proteome</keyword>
<organism evidence="2 3">
    <name type="scientific">Paraphaeosphaeria minitans</name>
    <dbReference type="NCBI Taxonomy" id="565426"/>
    <lineage>
        <taxon>Eukaryota</taxon>
        <taxon>Fungi</taxon>
        <taxon>Dikarya</taxon>
        <taxon>Ascomycota</taxon>
        <taxon>Pezizomycotina</taxon>
        <taxon>Dothideomycetes</taxon>
        <taxon>Pleosporomycetidae</taxon>
        <taxon>Pleosporales</taxon>
        <taxon>Massarineae</taxon>
        <taxon>Didymosphaeriaceae</taxon>
        <taxon>Paraphaeosphaeria</taxon>
    </lineage>
</organism>